<reference evidence="1 2" key="1">
    <citation type="journal article" date="2019" name="Sci. Rep.">
        <title>Orb-weaving spider Araneus ventricosus genome elucidates the spidroin gene catalogue.</title>
        <authorList>
            <person name="Kono N."/>
            <person name="Nakamura H."/>
            <person name="Ohtoshi R."/>
            <person name="Moran D.A.P."/>
            <person name="Shinohara A."/>
            <person name="Yoshida Y."/>
            <person name="Fujiwara M."/>
            <person name="Mori M."/>
            <person name="Tomita M."/>
            <person name="Arakawa K."/>
        </authorList>
    </citation>
    <scope>NUCLEOTIDE SEQUENCE [LARGE SCALE GENOMIC DNA]</scope>
</reference>
<feature type="non-terminal residue" evidence="1">
    <location>
        <position position="73"/>
    </location>
</feature>
<name>A0A4Y2LN09_ARAVE</name>
<comment type="caution">
    <text evidence="1">The sequence shown here is derived from an EMBL/GenBank/DDBJ whole genome shotgun (WGS) entry which is preliminary data.</text>
</comment>
<evidence type="ECO:0000313" key="1">
    <source>
        <dbReference type="EMBL" id="GBN15839.1"/>
    </source>
</evidence>
<protein>
    <submittedName>
        <fullName evidence="1">Uncharacterized protein</fullName>
    </submittedName>
</protein>
<keyword evidence="2" id="KW-1185">Reference proteome</keyword>
<dbReference type="AlphaFoldDB" id="A0A4Y2LN09"/>
<gene>
    <name evidence="1" type="ORF">AVEN_268372_1</name>
</gene>
<dbReference type="EMBL" id="BGPR01006070">
    <property type="protein sequence ID" value="GBN15839.1"/>
    <property type="molecule type" value="Genomic_DNA"/>
</dbReference>
<sequence length="73" mass="8382">MAHLGFSPTSPSDKTALIGRYPLTRSMLQCYGLIENPVIEYLDFHSRRKLKSDMKEQVYEHVASNATAVLYKY</sequence>
<dbReference type="Proteomes" id="UP000499080">
    <property type="component" value="Unassembled WGS sequence"/>
</dbReference>
<evidence type="ECO:0000313" key="2">
    <source>
        <dbReference type="Proteomes" id="UP000499080"/>
    </source>
</evidence>
<proteinExistence type="predicted"/>
<organism evidence="1 2">
    <name type="scientific">Araneus ventricosus</name>
    <name type="common">Orbweaver spider</name>
    <name type="synonym">Epeira ventricosa</name>
    <dbReference type="NCBI Taxonomy" id="182803"/>
    <lineage>
        <taxon>Eukaryota</taxon>
        <taxon>Metazoa</taxon>
        <taxon>Ecdysozoa</taxon>
        <taxon>Arthropoda</taxon>
        <taxon>Chelicerata</taxon>
        <taxon>Arachnida</taxon>
        <taxon>Araneae</taxon>
        <taxon>Araneomorphae</taxon>
        <taxon>Entelegynae</taxon>
        <taxon>Araneoidea</taxon>
        <taxon>Araneidae</taxon>
        <taxon>Araneus</taxon>
    </lineage>
</organism>
<accession>A0A4Y2LN09</accession>